<name>A0A060T8E4_BLAAD</name>
<evidence type="ECO:0000313" key="3">
    <source>
        <dbReference type="EMBL" id="CDP37069.1"/>
    </source>
</evidence>
<feature type="transmembrane region" description="Helical" evidence="2">
    <location>
        <begin position="192"/>
        <end position="212"/>
    </location>
</feature>
<feature type="region of interest" description="Disordered" evidence="1">
    <location>
        <begin position="343"/>
        <end position="365"/>
    </location>
</feature>
<evidence type="ECO:0000256" key="1">
    <source>
        <dbReference type="SAM" id="MobiDB-lite"/>
    </source>
</evidence>
<dbReference type="PhylomeDB" id="A0A060T8E4"/>
<feature type="transmembrane region" description="Helical" evidence="2">
    <location>
        <begin position="232"/>
        <end position="252"/>
    </location>
</feature>
<sequence length="470" mass="53987">MQLSPIHRDYNQSTLDLFNYTIFSNGTVSNGSNCYLSFGQFHPILYSNGSWDNQTSCDYPVYSIKARGGVGMAWAVLLVVLIPLTLFNLRKHGRLYLEESRQFRRISRKGQWYWLFVLQALGAISGFFSIDIDRDYIQGSSLTSYGAIYSATLPVSLAVVWELTRHWSSFEERKIHDEDPFRFPPSKNRTRAHILMPIIFYLFAFLTFFLSVVRNWNKVSDYRPGSVIDPRWKAGGIFAIFAWLQIIAQIVITRIYYKITRVPLVIPLVIFIDLVLIAFNLTYMWNYGYSPFNVTSSVVFVAIMGYLPILALVVVVNIAGLARENDDQVLVQLRRIRDRETSAMVAESSQNRTSPQQTFKQPEIKTEEQAAAESLATSSTLSKEDLGSPFFRFFGAPKPKSWLAQNSKYLPFTSKDRKDRQKEIKRSFWFWNRPSKPTTRKPSAPSQPPSSRPPPRDIREGWKVKTVSGV</sequence>
<dbReference type="InterPro" id="IPR018830">
    <property type="entry name" value="DUF2434"/>
</dbReference>
<evidence type="ECO:0000256" key="2">
    <source>
        <dbReference type="SAM" id="Phobius"/>
    </source>
</evidence>
<reference evidence="3" key="2">
    <citation type="submission" date="2014-06" db="EMBL/GenBank/DDBJ databases">
        <title>The complete genome of Blastobotrys (Arxula) adeninivorans LS3 - a yeast of biotechnological interest.</title>
        <authorList>
            <person name="Kunze G."/>
            <person name="Gaillardin C."/>
            <person name="Czernicka M."/>
            <person name="Durrens P."/>
            <person name="Martin T."/>
            <person name="Boer E."/>
            <person name="Gabaldon T."/>
            <person name="Cruz J."/>
            <person name="Talla E."/>
            <person name="Marck C."/>
            <person name="Goffeau A."/>
            <person name="Barbe V."/>
            <person name="Baret P."/>
            <person name="Baronian K."/>
            <person name="Beier S."/>
            <person name="Bleykasten C."/>
            <person name="Bode R."/>
            <person name="Casaregola S."/>
            <person name="Despons L."/>
            <person name="Fairhead C."/>
            <person name="Giersberg M."/>
            <person name="Gierski P."/>
            <person name="Hahnel U."/>
            <person name="Hartmann A."/>
            <person name="Jankowska D."/>
            <person name="Jubin C."/>
            <person name="Jung P."/>
            <person name="Lafontaine I."/>
            <person name="Leh-Louis V."/>
            <person name="Lemaire M."/>
            <person name="Marcet-Houben M."/>
            <person name="Mascher M."/>
            <person name="Morel G."/>
            <person name="Richard G.-F."/>
            <person name="Riechen J."/>
            <person name="Sacerdot C."/>
            <person name="Sarkar A."/>
            <person name="Savel G."/>
            <person name="Schacherer J."/>
            <person name="Sherman D."/>
            <person name="Straub M.-L."/>
            <person name="Stein N."/>
            <person name="Thierry A."/>
            <person name="Trautwein-Schult A."/>
            <person name="Westhof E."/>
            <person name="Worch S."/>
            <person name="Dujon B."/>
            <person name="Souciet J.-L."/>
            <person name="Wincker P."/>
            <person name="Scholz U."/>
            <person name="Neuveglise N."/>
        </authorList>
    </citation>
    <scope>NUCLEOTIDE SEQUENCE</scope>
    <source>
        <strain evidence="3">LS3</strain>
    </source>
</reference>
<protein>
    <submittedName>
        <fullName evidence="3">ARAD1D03014p</fullName>
    </submittedName>
</protein>
<dbReference type="Pfam" id="PF10361">
    <property type="entry name" value="DUF2434"/>
    <property type="match status" value="1"/>
</dbReference>
<accession>A0A060T8E4</accession>
<feature type="transmembrane region" description="Helical" evidence="2">
    <location>
        <begin position="71"/>
        <end position="89"/>
    </location>
</feature>
<feature type="transmembrane region" description="Helical" evidence="2">
    <location>
        <begin position="264"/>
        <end position="285"/>
    </location>
</feature>
<feature type="transmembrane region" description="Helical" evidence="2">
    <location>
        <begin position="297"/>
        <end position="322"/>
    </location>
</feature>
<feature type="region of interest" description="Disordered" evidence="1">
    <location>
        <begin position="425"/>
        <end position="470"/>
    </location>
</feature>
<feature type="transmembrane region" description="Helical" evidence="2">
    <location>
        <begin position="142"/>
        <end position="164"/>
    </location>
</feature>
<feature type="compositionally biased region" description="Polar residues" evidence="1">
    <location>
        <begin position="347"/>
        <end position="360"/>
    </location>
</feature>
<dbReference type="EMBL" id="HG937694">
    <property type="protein sequence ID" value="CDP37069.1"/>
    <property type="molecule type" value="Genomic_DNA"/>
</dbReference>
<dbReference type="AlphaFoldDB" id="A0A060T8E4"/>
<organism evidence="3">
    <name type="scientific">Blastobotrys adeninivorans</name>
    <name type="common">Yeast</name>
    <name type="synonym">Arxula adeninivorans</name>
    <dbReference type="NCBI Taxonomy" id="409370"/>
    <lineage>
        <taxon>Eukaryota</taxon>
        <taxon>Fungi</taxon>
        <taxon>Dikarya</taxon>
        <taxon>Ascomycota</taxon>
        <taxon>Saccharomycotina</taxon>
        <taxon>Dipodascomycetes</taxon>
        <taxon>Dipodascales</taxon>
        <taxon>Trichomonascaceae</taxon>
        <taxon>Blastobotrys</taxon>
    </lineage>
</organism>
<feature type="compositionally biased region" description="Basic and acidic residues" evidence="1">
    <location>
        <begin position="454"/>
        <end position="463"/>
    </location>
</feature>
<keyword evidence="2" id="KW-0812">Transmembrane</keyword>
<feature type="transmembrane region" description="Helical" evidence="2">
    <location>
        <begin position="110"/>
        <end position="130"/>
    </location>
</feature>
<keyword evidence="2" id="KW-1133">Transmembrane helix</keyword>
<proteinExistence type="predicted"/>
<gene>
    <name evidence="3" type="ORF">GNLVRS02_ARAD1D03014g</name>
</gene>
<keyword evidence="2" id="KW-0472">Membrane</keyword>
<reference evidence="3" key="1">
    <citation type="submission" date="2014-02" db="EMBL/GenBank/DDBJ databases">
        <authorList>
            <person name="Genoscope - CEA"/>
        </authorList>
    </citation>
    <scope>NUCLEOTIDE SEQUENCE</scope>
    <source>
        <strain evidence="3">LS3</strain>
    </source>
</reference>